<gene>
    <name evidence="2" type="ORF">RE6C_03597</name>
</gene>
<feature type="transmembrane region" description="Helical" evidence="1">
    <location>
        <begin position="29"/>
        <end position="46"/>
    </location>
</feature>
<reference evidence="2" key="1">
    <citation type="submission" date="2012-11" db="EMBL/GenBank/DDBJ databases">
        <title>Permanent draft genomes of Rhodopirellula europaea strain SH398 and 6C.</title>
        <authorList>
            <person name="Richter M."/>
            <person name="Richter-Heitmann T."/>
            <person name="Frank C."/>
            <person name="Harder J."/>
            <person name="Glockner F.O."/>
        </authorList>
    </citation>
    <scope>NUCLEOTIDE SEQUENCE</scope>
    <source>
        <strain evidence="2">6C</strain>
    </source>
</reference>
<sequence length="56" mass="6038">MFLFCAAPFFLMDDVSVRSDLAESGAATAYQAAGLLLFFLLLYSGASNANPQKDRT</sequence>
<dbReference type="EMBL" id="ANMO01000166">
    <property type="protein sequence ID" value="EMB15687.1"/>
    <property type="molecule type" value="Genomic_DNA"/>
</dbReference>
<proteinExistence type="predicted"/>
<protein>
    <submittedName>
        <fullName evidence="2">Uncharacterized protein</fullName>
    </submittedName>
</protein>
<evidence type="ECO:0000313" key="2">
    <source>
        <dbReference type="EMBL" id="EMB15687.1"/>
    </source>
</evidence>
<reference evidence="2" key="2">
    <citation type="journal article" date="2013" name="Mar. Genomics">
        <title>Expression of sulfatases in Rhodopirellula baltica and the diversity of sulfatases in the genus Rhodopirellula.</title>
        <authorList>
            <person name="Wegner C.E."/>
            <person name="Richter-Heitmann T."/>
            <person name="Klindworth A."/>
            <person name="Klockow C."/>
            <person name="Richter M."/>
            <person name="Achstetter T."/>
            <person name="Glockner F.O."/>
            <person name="Harder J."/>
        </authorList>
    </citation>
    <scope>NUCLEOTIDE SEQUENCE [LARGE SCALE GENOMIC DNA]</scope>
    <source>
        <strain evidence="2">6C</strain>
    </source>
</reference>
<organism evidence="2 3">
    <name type="scientific">Rhodopirellula europaea 6C</name>
    <dbReference type="NCBI Taxonomy" id="1263867"/>
    <lineage>
        <taxon>Bacteria</taxon>
        <taxon>Pseudomonadati</taxon>
        <taxon>Planctomycetota</taxon>
        <taxon>Planctomycetia</taxon>
        <taxon>Pirellulales</taxon>
        <taxon>Pirellulaceae</taxon>
        <taxon>Rhodopirellula</taxon>
    </lineage>
</organism>
<keyword evidence="1" id="KW-1133">Transmembrane helix</keyword>
<comment type="caution">
    <text evidence="2">The sequence shown here is derived from an EMBL/GenBank/DDBJ whole genome shotgun (WGS) entry which is preliminary data.</text>
</comment>
<dbReference type="AlphaFoldDB" id="M2ASI9"/>
<evidence type="ECO:0000256" key="1">
    <source>
        <dbReference type="SAM" id="Phobius"/>
    </source>
</evidence>
<keyword evidence="3" id="KW-1185">Reference proteome</keyword>
<evidence type="ECO:0000313" key="3">
    <source>
        <dbReference type="Proteomes" id="UP000011529"/>
    </source>
</evidence>
<keyword evidence="1" id="KW-0812">Transmembrane</keyword>
<keyword evidence="1" id="KW-0472">Membrane</keyword>
<accession>M2ASI9</accession>
<dbReference type="Proteomes" id="UP000011529">
    <property type="component" value="Unassembled WGS sequence"/>
</dbReference>
<name>M2ASI9_9BACT</name>